<evidence type="ECO:0000256" key="8">
    <source>
        <dbReference type="ARBA" id="ARBA00022729"/>
    </source>
</evidence>
<dbReference type="GO" id="GO:0030313">
    <property type="term" value="C:cell envelope"/>
    <property type="evidence" value="ECO:0007669"/>
    <property type="project" value="UniProtKB-SubCell"/>
</dbReference>
<feature type="binding site" evidence="17">
    <location>
        <position position="83"/>
    </location>
    <ligand>
        <name>[4Fe-4S] cluster</name>
        <dbReference type="ChEBI" id="CHEBI:49883"/>
    </ligand>
</feature>
<dbReference type="RefSeq" id="WP_183355357.1">
    <property type="nucleotide sequence ID" value="NZ_BLXX01000009.1"/>
</dbReference>
<dbReference type="Gene3D" id="3.40.228.10">
    <property type="entry name" value="Dimethylsulfoxide Reductase, domain 2"/>
    <property type="match status" value="1"/>
</dbReference>
<dbReference type="InterPro" id="IPR019546">
    <property type="entry name" value="TAT_signal_bac_arc"/>
</dbReference>
<comment type="subunit">
    <text evidence="17">Component of the nitrate reductase NapAB complex composed of NapA and NapB.</text>
</comment>
<dbReference type="InterPro" id="IPR041957">
    <property type="entry name" value="CT_Nitrate-R-NapA-like"/>
</dbReference>
<dbReference type="Pfam" id="PF10518">
    <property type="entry name" value="TAT_signal"/>
    <property type="match status" value="1"/>
</dbReference>
<comment type="cofactor">
    <cofactor evidence="17">
        <name>Mo-bis(molybdopterin guanine dinucleotide)</name>
        <dbReference type="ChEBI" id="CHEBI:60539"/>
    </cofactor>
    <text evidence="17">Binds 1 molybdenum-bis(molybdopterin guanine dinucleotide) (Mo-bis-MGD) cofactor per subunit.</text>
</comment>
<comment type="subcellular location">
    <subcellularLocation>
        <location evidence="1">Cell envelope</location>
    </subcellularLocation>
    <subcellularLocation>
        <location evidence="17">Secreted</location>
    </subcellularLocation>
    <text evidence="17">Membrane-associated.</text>
</comment>
<dbReference type="InterPro" id="IPR006657">
    <property type="entry name" value="MoPterin_dinucl-bd_dom"/>
</dbReference>
<dbReference type="Gene3D" id="2.40.40.20">
    <property type="match status" value="1"/>
</dbReference>
<keyword evidence="12 17" id="KW-0408">Iron</keyword>
<feature type="binding site" evidence="17">
    <location>
        <begin position="495"/>
        <end position="496"/>
    </location>
    <ligand>
        <name>Mo-bis(molybdopterin guanine dinucleotide)</name>
        <dbReference type="ChEBI" id="CHEBI:60539"/>
    </ligand>
</feature>
<dbReference type="EMBL" id="BLXX01000009">
    <property type="protein sequence ID" value="GFO60538.1"/>
    <property type="molecule type" value="Genomic_DNA"/>
</dbReference>
<dbReference type="InterPro" id="IPR050123">
    <property type="entry name" value="Prok_molybdopt-oxidoreductase"/>
</dbReference>
<proteinExistence type="inferred from homology"/>
<comment type="catalytic activity">
    <reaction evidence="15 17">
        <text>2 Fe(II)-[cytochrome] + nitrate + 2 H(+) = 2 Fe(III)-[cytochrome] + nitrite + H2O</text>
        <dbReference type="Rhea" id="RHEA:12909"/>
        <dbReference type="Rhea" id="RHEA-COMP:11777"/>
        <dbReference type="Rhea" id="RHEA-COMP:11778"/>
        <dbReference type="ChEBI" id="CHEBI:15377"/>
        <dbReference type="ChEBI" id="CHEBI:15378"/>
        <dbReference type="ChEBI" id="CHEBI:16301"/>
        <dbReference type="ChEBI" id="CHEBI:17632"/>
        <dbReference type="ChEBI" id="CHEBI:29033"/>
        <dbReference type="ChEBI" id="CHEBI:29034"/>
        <dbReference type="EC" id="1.9.6.1"/>
    </reaction>
</comment>
<dbReference type="InterPro" id="IPR010051">
    <property type="entry name" value="Periplasm_NO3_reductase_lsu"/>
</dbReference>
<feature type="binding site" evidence="17">
    <location>
        <position position="746"/>
    </location>
    <ligand>
        <name>Mo-bis(molybdopterin guanine dinucleotide)</name>
        <dbReference type="ChEBI" id="CHEBI:60539"/>
    </ligand>
</feature>
<dbReference type="GO" id="GO:0016020">
    <property type="term" value="C:membrane"/>
    <property type="evidence" value="ECO:0007669"/>
    <property type="project" value="TreeGrafter"/>
</dbReference>
<evidence type="ECO:0000256" key="11">
    <source>
        <dbReference type="ARBA" id="ARBA00023002"/>
    </source>
</evidence>
<dbReference type="Gene3D" id="3.30.200.210">
    <property type="match status" value="2"/>
</dbReference>
<comment type="cofactor">
    <cofactor evidence="17">
        <name>[4Fe-4S] cluster</name>
        <dbReference type="ChEBI" id="CHEBI:49883"/>
    </cofactor>
    <text evidence="17">Binds 1 [4Fe-4S] cluster.</text>
</comment>
<dbReference type="EC" id="1.9.6.1" evidence="17"/>
<evidence type="ECO:0000256" key="7">
    <source>
        <dbReference type="ARBA" id="ARBA00022723"/>
    </source>
</evidence>
<comment type="subunit">
    <text evidence="3">Heterodimer of a large and a small subunit.</text>
</comment>
<keyword evidence="13 17" id="KW-0411">Iron-sulfur</keyword>
<dbReference type="InterPro" id="IPR027467">
    <property type="entry name" value="MopterinOxRdtase_cofactor_BS"/>
</dbReference>
<evidence type="ECO:0000256" key="10">
    <source>
        <dbReference type="ARBA" id="ARBA00022982"/>
    </source>
</evidence>
<keyword evidence="4 17" id="KW-0813">Transport</keyword>
<evidence type="ECO:0000256" key="4">
    <source>
        <dbReference type="ARBA" id="ARBA00022448"/>
    </source>
</evidence>
<sequence>MDVSRRDFIKASAAAAAFAAVGGKSLNPLKPGAAEAAEGGVTWGKAPCRFCGTGCGVLVGVRDGKVVAIKGDPQAPVNKGLNCVKGYFLSKVLNGKDRLTTPLIRKDGKLTPASWDEAMTLIASKFKESIAKYGPDSVAIYGSGQWTIFEGYAASKLFKGGIGTNNIEVNARLCMASAVTGFMTTFASDEPMGCYDDLDLGDTYFLWGANMAECHPILFSRLLTNRLNNPEVKIIDFATRRTRTSLMADRYIKFKPQTDLALLNAIAYVIIRDGLHDEAFIKEHVVFKKGKENIGYGLEDKFKFADEPKGITFEEYRDSLKAYTPEKVAALSGVPAETIVEMAHLYADKKRKVTTLWTMGFNQHTRGTWVNNLAYNVHLLTGKICRPGENPMSLTGQPSACGTTREVGTFTHRLPADMVVANPEHREKTAKIWGIDPKKIPAKPTYNATEMFRALDRGDIKVIWSQVTNPFQSLPNLNRYRKGARKGEGRFVIVSDMYPTRSTEQADVVLPSASWVEKEGMFGNAERRTHQWFKMVDAPGEAKDDLWQTMELARRLGHGSLFPYQHPQREIWEEYRKFGEGQGKDLAPYDAYVESRGLRWPVVNGQETRYRYVEGYDPYVKAGEGVKFYKNKPDHYRAVIWARPYEPAPEQPDQHYPFWLCTGRVLEHWHTGTMTGRVPELKRAYPEAVCEMHPDDAKKLGIKQGDQVRVSSRRGSIQLAADLNGRGKAEHGNVFVAFFDENKLINELCLDAYCPISGEPDYKKCAVKVEKAR</sequence>
<evidence type="ECO:0000256" key="12">
    <source>
        <dbReference type="ARBA" id="ARBA00023004"/>
    </source>
</evidence>
<evidence type="ECO:0000256" key="1">
    <source>
        <dbReference type="ARBA" id="ARBA00004196"/>
    </source>
</evidence>
<dbReference type="GO" id="GO:0050140">
    <property type="term" value="F:nitrate reductase (cytochrome) activity"/>
    <property type="evidence" value="ECO:0007669"/>
    <property type="project" value="UniProtKB-EC"/>
</dbReference>
<dbReference type="GO" id="GO:0051539">
    <property type="term" value="F:4 iron, 4 sulfur cluster binding"/>
    <property type="evidence" value="ECO:0007669"/>
    <property type="project" value="UniProtKB-KW"/>
</dbReference>
<dbReference type="GO" id="GO:0006777">
    <property type="term" value="P:Mo-molybdopterin cofactor biosynthetic process"/>
    <property type="evidence" value="ECO:0007669"/>
    <property type="project" value="UniProtKB-UniRule"/>
</dbReference>
<dbReference type="GO" id="GO:0005506">
    <property type="term" value="F:iron ion binding"/>
    <property type="evidence" value="ECO:0007669"/>
    <property type="project" value="UniProtKB-UniRule"/>
</dbReference>
<feature type="binding site" evidence="17">
    <location>
        <position position="145"/>
    </location>
    <ligand>
        <name>Mo-bis(molybdopterin guanine dinucleotide)</name>
        <dbReference type="ChEBI" id="CHEBI:60539"/>
    </ligand>
</feature>
<dbReference type="InterPro" id="IPR006655">
    <property type="entry name" value="Mopterin_OxRdtase_prok_CS"/>
</dbReference>
<dbReference type="Proteomes" id="UP000556026">
    <property type="component" value="Unassembled WGS sequence"/>
</dbReference>
<dbReference type="GO" id="GO:0042128">
    <property type="term" value="P:nitrate assimilation"/>
    <property type="evidence" value="ECO:0007669"/>
    <property type="project" value="UniProtKB-UniRule"/>
</dbReference>
<evidence type="ECO:0000256" key="16">
    <source>
        <dbReference type="ARBA" id="ARBA00055000"/>
    </source>
</evidence>
<dbReference type="HAMAP" id="MF_01630">
    <property type="entry name" value="Nitrate_reduct_NapA"/>
    <property type="match status" value="1"/>
</dbReference>
<evidence type="ECO:0000256" key="14">
    <source>
        <dbReference type="ARBA" id="ARBA00023063"/>
    </source>
</evidence>
<feature type="binding site" evidence="17">
    <location>
        <position position="763"/>
    </location>
    <ligand>
        <name>Mo-bis(molybdopterin guanine dinucleotide)</name>
        <dbReference type="ChEBI" id="CHEBI:60539"/>
    </ligand>
</feature>
<dbReference type="CDD" id="cd02754">
    <property type="entry name" value="MopB_Nitrate-R-NapA-like"/>
    <property type="match status" value="1"/>
</dbReference>
<evidence type="ECO:0000256" key="5">
    <source>
        <dbReference type="ARBA" id="ARBA00022485"/>
    </source>
</evidence>
<comment type="function">
    <text evidence="16">Catalytic subunit of the periplasmic nitrate reductase complex NapAB. Receives electrons from NapB and catalyzes the reduction of nitrate to nitrite.</text>
</comment>
<dbReference type="PANTHER" id="PTHR43105">
    <property type="entry name" value="RESPIRATORY NITRATE REDUCTASE"/>
    <property type="match status" value="1"/>
</dbReference>
<keyword evidence="11 17" id="KW-0560">Oxidoreductase</keyword>
<accession>A0A6V8MKM4</accession>
<keyword evidence="9" id="KW-0574">Periplasm</keyword>
<protein>
    <recommendedName>
        <fullName evidence="17">Nitrate reductase</fullName>
        <ecNumber evidence="17">1.9.6.1</ecNumber>
    </recommendedName>
</protein>
<evidence type="ECO:0000256" key="3">
    <source>
        <dbReference type="ARBA" id="ARBA00011771"/>
    </source>
</evidence>
<dbReference type="Gene3D" id="3.40.50.740">
    <property type="match status" value="1"/>
</dbReference>
<feature type="binding site" evidence="17">
    <location>
        <position position="85"/>
    </location>
    <ligand>
        <name>Mo-bis(molybdopterin guanine dinucleotide)</name>
        <dbReference type="ChEBI" id="CHEBI:60539"/>
    </ligand>
</feature>
<keyword evidence="5 17" id="KW-0004">4Fe-4S</keyword>
<dbReference type="Pfam" id="PF04879">
    <property type="entry name" value="Molybdop_Fe4S4"/>
    <property type="match status" value="1"/>
</dbReference>
<comment type="PTM">
    <text evidence="17">Predicted to be exported by the Tat system. The position of the signal peptide cleavage has not been experimentally proven.</text>
</comment>
<organism evidence="19 20">
    <name type="scientific">Geomonas silvestris</name>
    <dbReference type="NCBI Taxonomy" id="2740184"/>
    <lineage>
        <taxon>Bacteria</taxon>
        <taxon>Pseudomonadati</taxon>
        <taxon>Thermodesulfobacteriota</taxon>
        <taxon>Desulfuromonadia</taxon>
        <taxon>Geobacterales</taxon>
        <taxon>Geobacteraceae</taxon>
        <taxon>Geomonas</taxon>
    </lineage>
</organism>
<feature type="binding site" evidence="17">
    <location>
        <position position="170"/>
    </location>
    <ligand>
        <name>Mo-bis(molybdopterin guanine dinucleotide)</name>
        <dbReference type="ChEBI" id="CHEBI:60539"/>
    </ligand>
</feature>
<reference evidence="20" key="1">
    <citation type="submission" date="2020-06" db="EMBL/GenBank/DDBJ databases">
        <title>Draft genomic sequence of Geomonas sp. Red330.</title>
        <authorList>
            <person name="Itoh H."/>
            <person name="Zhenxing X."/>
            <person name="Ushijima N."/>
            <person name="Masuda Y."/>
            <person name="Shiratori Y."/>
            <person name="Senoo K."/>
        </authorList>
    </citation>
    <scope>NUCLEOTIDE SEQUENCE [LARGE SCALE GENOMIC DNA]</scope>
    <source>
        <strain evidence="20">Red330</strain>
    </source>
</reference>
<feature type="binding site" evidence="17">
    <location>
        <position position="545"/>
    </location>
    <ligand>
        <name>Mo-bis(molybdopterin guanine dinucleotide)</name>
        <dbReference type="ChEBI" id="CHEBI:60539"/>
    </ligand>
</feature>
<dbReference type="PROSITE" id="PS00490">
    <property type="entry name" value="MOLYBDOPTERIN_PROK_2"/>
    <property type="match status" value="1"/>
</dbReference>
<dbReference type="PROSITE" id="PS51318">
    <property type="entry name" value="TAT"/>
    <property type="match status" value="1"/>
</dbReference>
<keyword evidence="14 17" id="KW-0534">Nitrate assimilation</keyword>
<name>A0A6V8MKM4_9BACT</name>
<dbReference type="GO" id="GO:0043546">
    <property type="term" value="F:molybdopterin cofactor binding"/>
    <property type="evidence" value="ECO:0007669"/>
    <property type="project" value="InterPro"/>
</dbReference>
<keyword evidence="6 17" id="KW-0500">Molybdenum</keyword>
<dbReference type="InterPro" id="IPR009010">
    <property type="entry name" value="Asp_de-COase-like_dom_sf"/>
</dbReference>
<comment type="similarity">
    <text evidence="2 17">Belongs to the prokaryotic molybdopterin-containing oxidoreductase family. NasA/NapA/NarB subfamily.</text>
</comment>
<dbReference type="GO" id="GO:0009325">
    <property type="term" value="C:nitrate reductase complex"/>
    <property type="evidence" value="ECO:0007669"/>
    <property type="project" value="TreeGrafter"/>
</dbReference>
<dbReference type="SMART" id="SM00926">
    <property type="entry name" value="Molybdop_Fe4S4"/>
    <property type="match status" value="1"/>
</dbReference>
<dbReference type="SUPFAM" id="SSF50692">
    <property type="entry name" value="ADC-like"/>
    <property type="match status" value="1"/>
</dbReference>
<keyword evidence="7 17" id="KW-0479">Metal-binding</keyword>
<evidence type="ECO:0000256" key="6">
    <source>
        <dbReference type="ARBA" id="ARBA00022505"/>
    </source>
</evidence>
<dbReference type="Pfam" id="PF01568">
    <property type="entry name" value="Molydop_binding"/>
    <property type="match status" value="1"/>
</dbReference>
<dbReference type="AlphaFoldDB" id="A0A6V8MKM4"/>
<feature type="binding site" evidence="17">
    <location>
        <position position="174"/>
    </location>
    <ligand>
        <name>Mo-bis(molybdopterin guanine dinucleotide)</name>
        <dbReference type="ChEBI" id="CHEBI:60539"/>
    </ligand>
</feature>
<feature type="binding site" evidence="17">
    <location>
        <position position="363"/>
    </location>
    <ligand>
        <name>Mo-bis(molybdopterin guanine dinucleotide)</name>
        <dbReference type="ChEBI" id="CHEBI:60539"/>
    </ligand>
</feature>
<feature type="domain" description="4Fe-4S Mo/W bis-MGD-type" evidence="18">
    <location>
        <begin position="41"/>
        <end position="97"/>
    </location>
</feature>
<dbReference type="GO" id="GO:0045333">
    <property type="term" value="P:cellular respiration"/>
    <property type="evidence" value="ECO:0007669"/>
    <property type="project" value="UniProtKB-ARBA"/>
</dbReference>
<feature type="binding site" evidence="17">
    <location>
        <position position="738"/>
    </location>
    <ligand>
        <name>substrate</name>
    </ligand>
</feature>
<keyword evidence="20" id="KW-1185">Reference proteome</keyword>
<feature type="binding site" evidence="17">
    <location>
        <begin position="257"/>
        <end position="259"/>
    </location>
    <ligand>
        <name>Mo-bis(molybdopterin guanine dinucleotide)</name>
        <dbReference type="ChEBI" id="CHEBI:60539"/>
    </ligand>
</feature>
<evidence type="ECO:0000256" key="13">
    <source>
        <dbReference type="ARBA" id="ARBA00023014"/>
    </source>
</evidence>
<comment type="caution">
    <text evidence="17">Lacks conserved residue(s) required for the propagation of feature annotation.</text>
</comment>
<keyword evidence="8 17" id="KW-0732">Signal</keyword>
<evidence type="ECO:0000256" key="2">
    <source>
        <dbReference type="ARBA" id="ARBA00008747"/>
    </source>
</evidence>
<dbReference type="GO" id="GO:0009055">
    <property type="term" value="F:electron transfer activity"/>
    <property type="evidence" value="ECO:0007669"/>
    <property type="project" value="UniProtKB-UniRule"/>
</dbReference>
<evidence type="ECO:0000259" key="18">
    <source>
        <dbReference type="PROSITE" id="PS51669"/>
    </source>
</evidence>
<evidence type="ECO:0000313" key="19">
    <source>
        <dbReference type="EMBL" id="GFO60538.1"/>
    </source>
</evidence>
<dbReference type="CDD" id="cd02791">
    <property type="entry name" value="MopB_CT_Nitrate-R-NapA-like"/>
    <property type="match status" value="1"/>
</dbReference>
<dbReference type="InterPro" id="IPR006963">
    <property type="entry name" value="Mopterin_OxRdtase_4Fe-4S_dom"/>
</dbReference>
<comment type="function">
    <text evidence="17">Catalytic subunit of the nitrate reductase complex NapAB. Receives electrons from NapB and catalyzes the reduction of nitrate to nitrite.</text>
</comment>
<feature type="binding site" evidence="17">
    <location>
        <position position="48"/>
    </location>
    <ligand>
        <name>[4Fe-4S] cluster</name>
        <dbReference type="ChEBI" id="CHEBI:49883"/>
    </ligand>
</feature>
<evidence type="ECO:0000256" key="15">
    <source>
        <dbReference type="ARBA" id="ARBA00052176"/>
    </source>
</evidence>
<comment type="caution">
    <text evidence="19">The sequence shown here is derived from an EMBL/GenBank/DDBJ whole genome shotgun (WGS) entry which is preliminary data.</text>
</comment>
<dbReference type="NCBIfam" id="TIGR01409">
    <property type="entry name" value="TAT_signal_seq"/>
    <property type="match status" value="1"/>
</dbReference>
<feature type="binding site" evidence="17">
    <location>
        <position position="359"/>
    </location>
    <ligand>
        <name>Mo-bis(molybdopterin guanine dinucleotide)</name>
        <dbReference type="ChEBI" id="CHEBI:60539"/>
    </ligand>
</feature>
<dbReference type="FunFam" id="2.40.40.20:FF:000005">
    <property type="entry name" value="Periplasmic nitrate reductase"/>
    <property type="match status" value="1"/>
</dbReference>
<dbReference type="PROSITE" id="PS00551">
    <property type="entry name" value="MOLYBDOPTERIN_PROK_1"/>
    <property type="match status" value="1"/>
</dbReference>
<feature type="binding site" evidence="17">
    <location>
        <position position="518"/>
    </location>
    <ligand>
        <name>Mo-bis(molybdopterin guanine dinucleotide)</name>
        <dbReference type="ChEBI" id="CHEBI:60539"/>
    </ligand>
</feature>
<dbReference type="Pfam" id="PF00384">
    <property type="entry name" value="Molybdopterin"/>
    <property type="match status" value="1"/>
</dbReference>
<dbReference type="InterPro" id="IPR006311">
    <property type="entry name" value="TAT_signal"/>
</dbReference>
<dbReference type="PROSITE" id="PS51669">
    <property type="entry name" value="4FE4S_MOW_BIS_MGD"/>
    <property type="match status" value="1"/>
</dbReference>
<feature type="binding site" evidence="17">
    <location>
        <begin position="662"/>
        <end position="671"/>
    </location>
    <ligand>
        <name>Mo-bis(molybdopterin guanine dinucleotide)</name>
        <dbReference type="ChEBI" id="CHEBI:60539"/>
    </ligand>
</feature>
<dbReference type="SUPFAM" id="SSF53706">
    <property type="entry name" value="Formate dehydrogenase/DMSO reductase, domains 1-3"/>
    <property type="match status" value="1"/>
</dbReference>
<dbReference type="GO" id="GO:0005576">
    <property type="term" value="C:extracellular region"/>
    <property type="evidence" value="ECO:0007669"/>
    <property type="project" value="UniProtKB-SubCell"/>
</dbReference>
<dbReference type="GO" id="GO:0030151">
    <property type="term" value="F:molybdenum ion binding"/>
    <property type="evidence" value="ECO:0007669"/>
    <property type="project" value="InterPro"/>
</dbReference>
<gene>
    <name evidence="17" type="primary">napA</name>
    <name evidence="19" type="ORF">GMST_28630</name>
</gene>
<feature type="binding site" evidence="17">
    <location>
        <position position="51"/>
    </location>
    <ligand>
        <name>[4Fe-4S] cluster</name>
        <dbReference type="ChEBI" id="CHEBI:49883"/>
    </ligand>
</feature>
<evidence type="ECO:0000256" key="17">
    <source>
        <dbReference type="HAMAP-Rule" id="MF_01630"/>
    </source>
</evidence>
<feature type="binding site" evidence="17">
    <location>
        <position position="55"/>
    </location>
    <ligand>
        <name>[4Fe-4S] cluster</name>
        <dbReference type="ChEBI" id="CHEBI:49883"/>
    </ligand>
</feature>
<dbReference type="InterPro" id="IPR006656">
    <property type="entry name" value="Mopterin_OxRdtase"/>
</dbReference>
<evidence type="ECO:0000313" key="20">
    <source>
        <dbReference type="Proteomes" id="UP000556026"/>
    </source>
</evidence>
<feature type="binding site" evidence="17">
    <location>
        <position position="469"/>
    </location>
    <ligand>
        <name>Mo-bis(molybdopterin guanine dinucleotide)</name>
        <dbReference type="ChEBI" id="CHEBI:60539"/>
    </ligand>
</feature>
<keyword evidence="10 17" id="KW-0249">Electron transport</keyword>
<evidence type="ECO:0000256" key="9">
    <source>
        <dbReference type="ARBA" id="ARBA00022764"/>
    </source>
</evidence>
<dbReference type="PANTHER" id="PTHR43105:SF11">
    <property type="entry name" value="PERIPLASMIC NITRATE REDUCTASE"/>
    <property type="match status" value="1"/>
</dbReference>